<dbReference type="InterPro" id="IPR022742">
    <property type="entry name" value="Hydrolase_4"/>
</dbReference>
<evidence type="ECO:0000256" key="1">
    <source>
        <dbReference type="SAM" id="Phobius"/>
    </source>
</evidence>
<organism evidence="3 4">
    <name type="scientific">Erysipelothrix inopinata</name>
    <dbReference type="NCBI Taxonomy" id="225084"/>
    <lineage>
        <taxon>Bacteria</taxon>
        <taxon>Bacillati</taxon>
        <taxon>Bacillota</taxon>
        <taxon>Erysipelotrichia</taxon>
        <taxon>Erysipelotrichales</taxon>
        <taxon>Erysipelotrichaceae</taxon>
        <taxon>Erysipelothrix</taxon>
    </lineage>
</organism>
<keyword evidence="3" id="KW-0378">Hydrolase</keyword>
<dbReference type="Pfam" id="PF12146">
    <property type="entry name" value="Hydrolase_4"/>
    <property type="match status" value="1"/>
</dbReference>
<keyword evidence="1" id="KW-0812">Transmembrane</keyword>
<reference evidence="3 4" key="1">
    <citation type="submission" date="2020-08" db="EMBL/GenBank/DDBJ databases">
        <title>Genome sequence of Erysipelothrix inopinata DSM 15511T.</title>
        <authorList>
            <person name="Hyun D.-W."/>
            <person name="Bae J.-W."/>
        </authorList>
    </citation>
    <scope>NUCLEOTIDE SEQUENCE [LARGE SCALE GENOMIC DNA]</scope>
    <source>
        <strain evidence="3 4">DSM 15511</strain>
    </source>
</reference>
<evidence type="ECO:0000259" key="2">
    <source>
        <dbReference type="Pfam" id="PF12146"/>
    </source>
</evidence>
<evidence type="ECO:0000313" key="3">
    <source>
        <dbReference type="EMBL" id="QNN60177.1"/>
    </source>
</evidence>
<keyword evidence="1" id="KW-1133">Transmembrane helix</keyword>
<protein>
    <submittedName>
        <fullName evidence="3">Alpha/beta hydrolase</fullName>
    </submittedName>
</protein>
<dbReference type="EMBL" id="CP060715">
    <property type="protein sequence ID" value="QNN60177.1"/>
    <property type="molecule type" value="Genomic_DNA"/>
</dbReference>
<dbReference type="InterPro" id="IPR029058">
    <property type="entry name" value="AB_hydrolase_fold"/>
</dbReference>
<dbReference type="KEGG" id="eio:H9L01_07325"/>
<accession>A0A7G9RX52</accession>
<keyword evidence="1" id="KW-0472">Membrane</keyword>
<dbReference type="Proteomes" id="UP000515928">
    <property type="component" value="Chromosome"/>
</dbReference>
<dbReference type="AlphaFoldDB" id="A0A7G9RX52"/>
<dbReference type="PANTHER" id="PTHR43358">
    <property type="entry name" value="ALPHA/BETA-HYDROLASE"/>
    <property type="match status" value="1"/>
</dbReference>
<dbReference type="SUPFAM" id="SSF53474">
    <property type="entry name" value="alpha/beta-Hydrolases"/>
    <property type="match status" value="1"/>
</dbReference>
<proteinExistence type="predicted"/>
<name>A0A7G9RX52_9FIRM</name>
<gene>
    <name evidence="3" type="ORF">H9L01_07325</name>
</gene>
<feature type="domain" description="Serine aminopeptidase S33" evidence="2">
    <location>
        <begin position="98"/>
        <end position="183"/>
    </location>
</feature>
<dbReference type="RefSeq" id="WP_187533309.1">
    <property type="nucleotide sequence ID" value="NZ_CBCSHU010000011.1"/>
</dbReference>
<dbReference type="InterPro" id="IPR052920">
    <property type="entry name" value="DNA-binding_regulatory"/>
</dbReference>
<dbReference type="Gene3D" id="3.40.50.1820">
    <property type="entry name" value="alpha/beta hydrolase"/>
    <property type="match status" value="1"/>
</dbReference>
<sequence length="314" mass="35958">MVYLLIVIFILIVVLCFAGNFFYNLALNRYGNRDRIFKADHNVMVDESKEENPWKKQAPILKEWVSNHPHTDVYLLSFDNLQLYGLEVRQTNFSHKWFIGCHGYGSQHMETMNTGKHMYEQGFNILVPDARGHGNSEGHYIGMGWDERRDIVAWIKKIVKEDPEAEIMLYGISMGGATVMMTSGESLPENVKVIVEDCGYESIEGIFSYQLKSIFNIPSFPVLNFASFITKIRAGFWFREGSALEQVKKSRTPILFIHGDADTFVPSSMVNTVYEAATCPKELLIIPNAGHAMSQFMDATHYYETIDTFIQKYI</sequence>
<dbReference type="GO" id="GO:0016787">
    <property type="term" value="F:hydrolase activity"/>
    <property type="evidence" value="ECO:0007669"/>
    <property type="project" value="UniProtKB-KW"/>
</dbReference>
<keyword evidence="4" id="KW-1185">Reference proteome</keyword>
<dbReference type="PANTHER" id="PTHR43358:SF4">
    <property type="entry name" value="ALPHA_BETA HYDROLASE FOLD-1 DOMAIN-CONTAINING PROTEIN"/>
    <property type="match status" value="1"/>
</dbReference>
<feature type="transmembrane region" description="Helical" evidence="1">
    <location>
        <begin position="6"/>
        <end position="26"/>
    </location>
</feature>
<evidence type="ECO:0000313" key="4">
    <source>
        <dbReference type="Proteomes" id="UP000515928"/>
    </source>
</evidence>